<gene>
    <name evidence="1" type="ORF">FIBSPDRAFT_945520</name>
</gene>
<dbReference type="EMBL" id="KV417491">
    <property type="protein sequence ID" value="KZP31028.1"/>
    <property type="molecule type" value="Genomic_DNA"/>
</dbReference>
<sequence length="208" mass="23982">MKTFFIALVFSTRNQTPFIPSVILERVFVDANIHLVPVGDGQGDAKGEEMTETLDGLELGVNADAALKILRKHTSWKEMRIAGDVKYLLDVNEEHSDAKYTARYYYRLKYKEDEETQKTFKFAEQNFAQMYFIRNYASDKSRVEMSFNLTNCEASVVLPTTPTRGQSSSTSRVDTQDSPPLECHIFRRVFLNKSYSRHIWIKDEIDLG</sequence>
<organism evidence="1 2">
    <name type="scientific">Athelia psychrophila</name>
    <dbReference type="NCBI Taxonomy" id="1759441"/>
    <lineage>
        <taxon>Eukaryota</taxon>
        <taxon>Fungi</taxon>
        <taxon>Dikarya</taxon>
        <taxon>Basidiomycota</taxon>
        <taxon>Agaricomycotina</taxon>
        <taxon>Agaricomycetes</taxon>
        <taxon>Agaricomycetidae</taxon>
        <taxon>Atheliales</taxon>
        <taxon>Atheliaceae</taxon>
        <taxon>Athelia</taxon>
    </lineage>
</organism>
<keyword evidence="2" id="KW-1185">Reference proteome</keyword>
<accession>A0A166TVB7</accession>
<name>A0A166TVB7_9AGAM</name>
<dbReference type="OrthoDB" id="2019015at2759"/>
<reference evidence="1 2" key="1">
    <citation type="journal article" date="2016" name="Mol. Biol. Evol.">
        <title>Comparative Genomics of Early-Diverging Mushroom-Forming Fungi Provides Insights into the Origins of Lignocellulose Decay Capabilities.</title>
        <authorList>
            <person name="Nagy L.G."/>
            <person name="Riley R."/>
            <person name="Tritt A."/>
            <person name="Adam C."/>
            <person name="Daum C."/>
            <person name="Floudas D."/>
            <person name="Sun H."/>
            <person name="Yadav J.S."/>
            <person name="Pangilinan J."/>
            <person name="Larsson K.H."/>
            <person name="Matsuura K."/>
            <person name="Barry K."/>
            <person name="Labutti K."/>
            <person name="Kuo R."/>
            <person name="Ohm R.A."/>
            <person name="Bhattacharya S.S."/>
            <person name="Shirouzu T."/>
            <person name="Yoshinaga Y."/>
            <person name="Martin F.M."/>
            <person name="Grigoriev I.V."/>
            <person name="Hibbett D.S."/>
        </authorList>
    </citation>
    <scope>NUCLEOTIDE SEQUENCE [LARGE SCALE GENOMIC DNA]</scope>
    <source>
        <strain evidence="1 2">CBS 109695</strain>
    </source>
</reference>
<evidence type="ECO:0000313" key="1">
    <source>
        <dbReference type="EMBL" id="KZP31028.1"/>
    </source>
</evidence>
<dbReference type="AlphaFoldDB" id="A0A166TVB7"/>
<dbReference type="STRING" id="436010.A0A166TVB7"/>
<protein>
    <submittedName>
        <fullName evidence="1">Uncharacterized protein</fullName>
    </submittedName>
</protein>
<proteinExistence type="predicted"/>
<dbReference type="Proteomes" id="UP000076532">
    <property type="component" value="Unassembled WGS sequence"/>
</dbReference>
<evidence type="ECO:0000313" key="2">
    <source>
        <dbReference type="Proteomes" id="UP000076532"/>
    </source>
</evidence>